<keyword evidence="6" id="KW-0732">Signal</keyword>
<evidence type="ECO:0000256" key="4">
    <source>
        <dbReference type="ARBA" id="ARBA00022452"/>
    </source>
</evidence>
<dbReference type="InterPro" id="IPR035243">
    <property type="entry name" value="TamA_POTRA_Dom_1"/>
</dbReference>
<evidence type="ECO:0000256" key="5">
    <source>
        <dbReference type="ARBA" id="ARBA00022692"/>
    </source>
</evidence>
<dbReference type="InterPro" id="IPR000184">
    <property type="entry name" value="Bac_surfAg_D15"/>
</dbReference>
<dbReference type="Proteomes" id="UP001210678">
    <property type="component" value="Unassembled WGS sequence"/>
</dbReference>
<keyword evidence="14" id="KW-1185">Reference proteome</keyword>
<dbReference type="Gene3D" id="2.40.160.50">
    <property type="entry name" value="membrane protein fhac: a member of the omp85/tpsb transporter family"/>
    <property type="match status" value="1"/>
</dbReference>
<evidence type="ECO:0000313" key="14">
    <source>
        <dbReference type="Proteomes" id="UP001210678"/>
    </source>
</evidence>
<feature type="domain" description="Bacterial surface antigen (D15)" evidence="11">
    <location>
        <begin position="253"/>
        <end position="557"/>
    </location>
</feature>
<name>A0ABT4YL81_9VIBR</name>
<feature type="domain" description="TamA POTRA" evidence="12">
    <location>
        <begin position="15"/>
        <end position="84"/>
    </location>
</feature>
<sequence>MLLLLSKGAWASIALNIEGLEGALKENTDVYVSAISEQDYSTSLRFQSRLQDTIVTSLKALGYYQPEMTFLISEDEKTMTVQVEQGPPVLIEVVDIVLDGGAKQDTQFQSLIDKSGLVEQSVLDHGKYDALKTSIRNLAVSKGYFDGDFTKTALEVAPDLNRAFIRLHYDSGIRYNFGKTTIVGSQIEQDKVRSLIPYEEGKPYLASDVGLLNQRLSNTEWFSSVFVKPDLSNVGPDKMLPMEVDLSPQSKNKIETGIGYSTDVGIRGTLKWNKPWVNTYGHSFDSSLSLSSPEQTIVFGYKIPLEDVLNEYYRIQYGMKNEDSLDTDSLELSTVVERHWQLESGWHRNVFLKYLHEDFTQGSQDDDIKMIIPGISFSRTRTSGGPMPRTGNKYSVSFEVADESVVSRARMLRIQTRSAWINSLGNNHRGLARIDLSANFVEDILDVPPSIRFFAGGDNSLRGYGYESISPTDDTGYLIGAKYMATSSLEYQYRIKGDWWLATFVDVGDAWSATPEAKVGTGFGVRWASPVGPIRFDLAWGLAEDSGDQFRVHFALGPEL</sequence>
<keyword evidence="7" id="KW-0472">Membrane</keyword>
<dbReference type="RefSeq" id="WP_272137866.1">
    <property type="nucleotide sequence ID" value="NZ_JAQLOI010000001.1"/>
</dbReference>
<evidence type="ECO:0000256" key="10">
    <source>
        <dbReference type="ARBA" id="ARBA00093548"/>
    </source>
</evidence>
<organism evidence="13 14">
    <name type="scientific">Vibrio algarum</name>
    <dbReference type="NCBI Taxonomy" id="3020714"/>
    <lineage>
        <taxon>Bacteria</taxon>
        <taxon>Pseudomonadati</taxon>
        <taxon>Pseudomonadota</taxon>
        <taxon>Gammaproteobacteria</taxon>
        <taxon>Vibrionales</taxon>
        <taxon>Vibrionaceae</taxon>
        <taxon>Vibrio</taxon>
    </lineage>
</organism>
<comment type="subunit">
    <text evidence="10">Interacts with TamB to form the translocation and assembly module (TAM).</text>
</comment>
<accession>A0ABT4YL81</accession>
<evidence type="ECO:0000256" key="1">
    <source>
        <dbReference type="ARBA" id="ARBA00004442"/>
    </source>
</evidence>
<gene>
    <name evidence="13" type="ORF">PGX00_00395</name>
</gene>
<evidence type="ECO:0000256" key="8">
    <source>
        <dbReference type="ARBA" id="ARBA00023237"/>
    </source>
</evidence>
<reference evidence="13 14" key="1">
    <citation type="submission" date="2023-01" db="EMBL/GenBank/DDBJ databases">
        <title>Vibrio sp. KJ40-1 sp.nov, isolated from marine algae.</title>
        <authorList>
            <person name="Butt M."/>
            <person name="Kim J.M.J."/>
            <person name="Jeon C.O.C."/>
        </authorList>
    </citation>
    <scope>NUCLEOTIDE SEQUENCE [LARGE SCALE GENOMIC DNA]</scope>
    <source>
        <strain evidence="13 14">KJ40-1</strain>
    </source>
</reference>
<evidence type="ECO:0000256" key="9">
    <source>
        <dbReference type="ARBA" id="ARBA00033063"/>
    </source>
</evidence>
<comment type="subcellular location">
    <subcellularLocation>
        <location evidence="1">Cell outer membrane</location>
    </subcellularLocation>
</comment>
<evidence type="ECO:0000259" key="12">
    <source>
        <dbReference type="Pfam" id="PF17243"/>
    </source>
</evidence>
<comment type="similarity">
    <text evidence="2">Belongs to the TamA family.</text>
</comment>
<proteinExistence type="inferred from homology"/>
<evidence type="ECO:0000259" key="11">
    <source>
        <dbReference type="Pfam" id="PF01103"/>
    </source>
</evidence>
<keyword evidence="5" id="KW-0812">Transmembrane</keyword>
<dbReference type="PANTHER" id="PTHR12815:SF47">
    <property type="entry name" value="TRANSLOCATION AND ASSEMBLY MODULE SUBUNIT TAMA"/>
    <property type="match status" value="1"/>
</dbReference>
<evidence type="ECO:0000313" key="13">
    <source>
        <dbReference type="EMBL" id="MDB1122287.1"/>
    </source>
</evidence>
<evidence type="ECO:0000256" key="6">
    <source>
        <dbReference type="ARBA" id="ARBA00022729"/>
    </source>
</evidence>
<dbReference type="Pfam" id="PF01103">
    <property type="entry name" value="Omp85"/>
    <property type="match status" value="1"/>
</dbReference>
<dbReference type="Pfam" id="PF17243">
    <property type="entry name" value="POTRA_TamA_1"/>
    <property type="match status" value="1"/>
</dbReference>
<comment type="caution">
    <text evidence="13">The sequence shown here is derived from an EMBL/GenBank/DDBJ whole genome shotgun (WGS) entry which is preliminary data.</text>
</comment>
<dbReference type="InterPro" id="IPR039910">
    <property type="entry name" value="D15-like"/>
</dbReference>
<evidence type="ECO:0000256" key="2">
    <source>
        <dbReference type="ARBA" id="ARBA00010248"/>
    </source>
</evidence>
<dbReference type="EMBL" id="JAQLOI010000001">
    <property type="protein sequence ID" value="MDB1122287.1"/>
    <property type="molecule type" value="Genomic_DNA"/>
</dbReference>
<dbReference type="PANTHER" id="PTHR12815">
    <property type="entry name" value="SORTING AND ASSEMBLY MACHINERY SAMM50 PROTEIN FAMILY MEMBER"/>
    <property type="match status" value="1"/>
</dbReference>
<keyword evidence="8" id="KW-0998">Cell outer membrane</keyword>
<evidence type="ECO:0000256" key="3">
    <source>
        <dbReference type="ARBA" id="ARBA00015419"/>
    </source>
</evidence>
<dbReference type="Gene3D" id="3.10.20.310">
    <property type="entry name" value="membrane protein fhac"/>
    <property type="match status" value="3"/>
</dbReference>
<keyword evidence="4" id="KW-1134">Transmembrane beta strand</keyword>
<protein>
    <recommendedName>
        <fullName evidence="3">Translocation and assembly module subunit TamA</fullName>
    </recommendedName>
    <alternativeName>
        <fullName evidence="9">Autotransporter assembly factor TamA</fullName>
    </alternativeName>
</protein>
<evidence type="ECO:0000256" key="7">
    <source>
        <dbReference type="ARBA" id="ARBA00023136"/>
    </source>
</evidence>